<name>A0A1W5ZWL0_9BACI</name>
<reference evidence="1 2" key="1">
    <citation type="submission" date="2017-04" db="EMBL/GenBank/DDBJ databases">
        <title>The whole genome sequencing and assembly of Halobacillus mangrovi strain.</title>
        <authorList>
            <person name="Lee S.-J."/>
            <person name="Park M.-K."/>
            <person name="Kim J.-Y."/>
            <person name="Lee Y.-J."/>
            <person name="Yi H."/>
            <person name="Bahn Y.-S."/>
            <person name="Kim J.F."/>
            <person name="Lee D.-W."/>
        </authorList>
    </citation>
    <scope>NUCLEOTIDE SEQUENCE [LARGE SCALE GENOMIC DNA]</scope>
    <source>
        <strain evidence="1 2">KTB 131</strain>
    </source>
</reference>
<organism evidence="1 2">
    <name type="scientific">Halobacillus mangrovi</name>
    <dbReference type="NCBI Taxonomy" id="402384"/>
    <lineage>
        <taxon>Bacteria</taxon>
        <taxon>Bacillati</taxon>
        <taxon>Bacillota</taxon>
        <taxon>Bacilli</taxon>
        <taxon>Bacillales</taxon>
        <taxon>Bacillaceae</taxon>
        <taxon>Halobacillus</taxon>
    </lineage>
</organism>
<accession>A0A1W5ZWL0</accession>
<dbReference type="KEGG" id="hmn:HM131_12870"/>
<dbReference type="AlphaFoldDB" id="A0A1W5ZWL0"/>
<keyword evidence="2" id="KW-1185">Reference proteome</keyword>
<dbReference type="STRING" id="402384.HM131_12870"/>
<protein>
    <submittedName>
        <fullName evidence="1">Uncharacterized protein</fullName>
    </submittedName>
</protein>
<evidence type="ECO:0000313" key="1">
    <source>
        <dbReference type="EMBL" id="ARI77684.1"/>
    </source>
</evidence>
<dbReference type="EMBL" id="CP020772">
    <property type="protein sequence ID" value="ARI77684.1"/>
    <property type="molecule type" value="Genomic_DNA"/>
</dbReference>
<gene>
    <name evidence="1" type="ORF">HM131_12870</name>
</gene>
<dbReference type="Proteomes" id="UP000192527">
    <property type="component" value="Chromosome"/>
</dbReference>
<proteinExistence type="predicted"/>
<evidence type="ECO:0000313" key="2">
    <source>
        <dbReference type="Proteomes" id="UP000192527"/>
    </source>
</evidence>
<dbReference type="OrthoDB" id="2974282at2"/>
<sequence>MGAKEAMFMYANQRISGPYFPSHAASAPDHEQMINEQLNHWCEEIERCPHPHNEKVNSGINQRSRIIKLAPTTFMN</sequence>